<evidence type="ECO:0000313" key="6">
    <source>
        <dbReference type="Proteomes" id="UP001201812"/>
    </source>
</evidence>
<keyword evidence="6" id="KW-1185">Reference proteome</keyword>
<dbReference type="PANTHER" id="PTHR22838">
    <property type="entry name" value="WD REPEAT PROTEIN 26-RELATED"/>
    <property type="match status" value="1"/>
</dbReference>
<dbReference type="SUPFAM" id="SSF50978">
    <property type="entry name" value="WD40 repeat-like"/>
    <property type="match status" value="1"/>
</dbReference>
<dbReference type="InterPro" id="IPR006594">
    <property type="entry name" value="LisH"/>
</dbReference>
<gene>
    <name evidence="5" type="ORF">DdX_07055</name>
</gene>
<dbReference type="InterPro" id="IPR019775">
    <property type="entry name" value="WD40_repeat_CS"/>
</dbReference>
<dbReference type="GO" id="GO:0043161">
    <property type="term" value="P:proteasome-mediated ubiquitin-dependent protein catabolic process"/>
    <property type="evidence" value="ECO:0007669"/>
    <property type="project" value="TreeGrafter"/>
</dbReference>
<dbReference type="PROSITE" id="PS50294">
    <property type="entry name" value="WD_REPEATS_REGION"/>
    <property type="match status" value="2"/>
</dbReference>
<keyword evidence="2" id="KW-0677">Repeat</keyword>
<evidence type="ECO:0000256" key="3">
    <source>
        <dbReference type="PROSITE-ProRule" id="PRU00221"/>
    </source>
</evidence>
<dbReference type="Proteomes" id="UP001201812">
    <property type="component" value="Unassembled WGS sequence"/>
</dbReference>
<dbReference type="SMART" id="SM00320">
    <property type="entry name" value="WD40"/>
    <property type="match status" value="6"/>
</dbReference>
<dbReference type="PROSITE" id="PS00678">
    <property type="entry name" value="WD_REPEATS_1"/>
    <property type="match status" value="1"/>
</dbReference>
<feature type="region of interest" description="Disordered" evidence="4">
    <location>
        <begin position="1"/>
        <end position="57"/>
    </location>
</feature>
<name>A0AAD4R5G2_9BILA</name>
<keyword evidence="1 3" id="KW-0853">WD repeat</keyword>
<dbReference type="EMBL" id="JAKKPZ010000009">
    <property type="protein sequence ID" value="KAI1717313.1"/>
    <property type="molecule type" value="Genomic_DNA"/>
</dbReference>
<dbReference type="InterPro" id="IPR001680">
    <property type="entry name" value="WD40_rpt"/>
</dbReference>
<feature type="compositionally biased region" description="Polar residues" evidence="4">
    <location>
        <begin position="1"/>
        <end position="16"/>
    </location>
</feature>
<evidence type="ECO:0000313" key="5">
    <source>
        <dbReference type="EMBL" id="KAI1717313.1"/>
    </source>
</evidence>
<evidence type="ECO:0000256" key="2">
    <source>
        <dbReference type="ARBA" id="ARBA00022737"/>
    </source>
</evidence>
<dbReference type="PANTHER" id="PTHR22838:SF0">
    <property type="entry name" value="WD REPEAT-CONTAINING PROTEIN 26"/>
    <property type="match status" value="1"/>
</dbReference>
<dbReference type="Pfam" id="PF00400">
    <property type="entry name" value="WD40"/>
    <property type="match status" value="3"/>
</dbReference>
<dbReference type="InterPro" id="IPR015943">
    <property type="entry name" value="WD40/YVTN_repeat-like_dom_sf"/>
</dbReference>
<dbReference type="Gene3D" id="2.130.10.10">
    <property type="entry name" value="YVTN repeat-like/Quinoprotein amine dehydrogenase"/>
    <property type="match status" value="2"/>
</dbReference>
<protein>
    <submittedName>
        <fullName evidence="5">WD repeat-containing protein 26</fullName>
    </submittedName>
</protein>
<dbReference type="PROSITE" id="PS50896">
    <property type="entry name" value="LISH"/>
    <property type="match status" value="1"/>
</dbReference>
<reference evidence="5" key="1">
    <citation type="submission" date="2022-01" db="EMBL/GenBank/DDBJ databases">
        <title>Genome Sequence Resource for Two Populations of Ditylenchus destructor, the Migratory Endoparasitic Phytonematode.</title>
        <authorList>
            <person name="Zhang H."/>
            <person name="Lin R."/>
            <person name="Xie B."/>
        </authorList>
    </citation>
    <scope>NUCLEOTIDE SEQUENCE</scope>
    <source>
        <strain evidence="5">BazhouSP</strain>
    </source>
</reference>
<feature type="repeat" description="WD" evidence="3">
    <location>
        <begin position="645"/>
        <end position="678"/>
    </location>
</feature>
<dbReference type="GO" id="GO:0034657">
    <property type="term" value="C:GID complex"/>
    <property type="evidence" value="ECO:0007669"/>
    <property type="project" value="TreeGrafter"/>
</dbReference>
<dbReference type="PROSITE" id="PS50082">
    <property type="entry name" value="WD_REPEATS_2"/>
    <property type="match status" value="3"/>
</dbReference>
<organism evidence="5 6">
    <name type="scientific">Ditylenchus destructor</name>
    <dbReference type="NCBI Taxonomy" id="166010"/>
    <lineage>
        <taxon>Eukaryota</taxon>
        <taxon>Metazoa</taxon>
        <taxon>Ecdysozoa</taxon>
        <taxon>Nematoda</taxon>
        <taxon>Chromadorea</taxon>
        <taxon>Rhabditida</taxon>
        <taxon>Tylenchina</taxon>
        <taxon>Tylenchomorpha</taxon>
        <taxon>Sphaerularioidea</taxon>
        <taxon>Anguinidae</taxon>
        <taxon>Anguininae</taxon>
        <taxon>Ditylenchus</taxon>
    </lineage>
</organism>
<feature type="compositionally biased region" description="Low complexity" evidence="4">
    <location>
        <begin position="35"/>
        <end position="50"/>
    </location>
</feature>
<dbReference type="AlphaFoldDB" id="A0AAD4R5G2"/>
<evidence type="ECO:0000256" key="4">
    <source>
        <dbReference type="SAM" id="MobiDB-lite"/>
    </source>
</evidence>
<feature type="repeat" description="WD" evidence="3">
    <location>
        <begin position="384"/>
        <end position="425"/>
    </location>
</feature>
<comment type="caution">
    <text evidence="5">The sequence shown here is derived from an EMBL/GenBank/DDBJ whole genome shotgun (WGS) entry which is preliminary data.</text>
</comment>
<sequence>MRFASRGSQPIPNSQPIRKPAFKRSADIDRHTPRAAASAAAASPSSSSSSSPPPKIRRMQVGVSNLTSANRSVGQRIKEASLKGGDASSSQQLNNNVCGNNAATLAGSSSAMATSVASSSLANSGGRHRKKVGSLFGDSEQSNQFKHVSPRALTECQRNTIRVIGQYLRTLGMNDTVDALVEESGCRIESTLSVRLKEYVLNGLWNRALEIVEKFRPSITERQYLTVRVLLLEEKFKSLIANDEILSALRLLQIEYPKDDQFKKRYEHLATLLMTEPSTHSGNAVNGDAQETPINEANDKANAGINSTNNSNEAVLKVLYKILPPTLMLPPGRLQELLNQSYTYQVGKCDLHLPSTEETIDERAILKDHQCGNHDFPTKNTQVLGDHFAEVWCLEFSPCGQYLASGAKSNCVLLWKVAESSRTIRVHRRLQIPVEISGVSSLSWSSDSTYLAVASTEENATGVFVFNIANNFFVREYRQSQNDSFSVVSFFGDNSHRLACGDQRGHFHFYDVDRPEDSLRQFEGFRIRCVYSMKDGKTVLASDTHNRIRSYDFETMNETNVIQEASQIMYFTVDQSEKYCLVTTKTEGIRLWCLKTRSLIRSFFGSTHSEFVITSAFGGNFVASGSEDEQVVIWNTKKSEPVRYLRGHSGTVNTVVWNPKITGMLASGSDDGTIRIWT</sequence>
<evidence type="ECO:0000256" key="1">
    <source>
        <dbReference type="ARBA" id="ARBA00022574"/>
    </source>
</evidence>
<accession>A0AAD4R5G2</accession>
<dbReference type="InterPro" id="IPR036322">
    <property type="entry name" value="WD40_repeat_dom_sf"/>
</dbReference>
<feature type="repeat" description="WD" evidence="3">
    <location>
        <begin position="605"/>
        <end position="644"/>
    </location>
</feature>
<dbReference type="InterPro" id="IPR051350">
    <property type="entry name" value="WD_repeat-ST_regulator"/>
</dbReference>
<proteinExistence type="predicted"/>